<evidence type="ECO:0008006" key="4">
    <source>
        <dbReference type="Google" id="ProtNLM"/>
    </source>
</evidence>
<evidence type="ECO:0000313" key="2">
    <source>
        <dbReference type="EMBL" id="KAE9607802.1"/>
    </source>
</evidence>
<organism evidence="2 3">
    <name type="scientific">Lupinus albus</name>
    <name type="common">White lupine</name>
    <name type="synonym">Lupinus termis</name>
    <dbReference type="NCBI Taxonomy" id="3870"/>
    <lineage>
        <taxon>Eukaryota</taxon>
        <taxon>Viridiplantae</taxon>
        <taxon>Streptophyta</taxon>
        <taxon>Embryophyta</taxon>
        <taxon>Tracheophyta</taxon>
        <taxon>Spermatophyta</taxon>
        <taxon>Magnoliopsida</taxon>
        <taxon>eudicotyledons</taxon>
        <taxon>Gunneridae</taxon>
        <taxon>Pentapetalae</taxon>
        <taxon>rosids</taxon>
        <taxon>fabids</taxon>
        <taxon>Fabales</taxon>
        <taxon>Fabaceae</taxon>
        <taxon>Papilionoideae</taxon>
        <taxon>50 kb inversion clade</taxon>
        <taxon>genistoids sensu lato</taxon>
        <taxon>core genistoids</taxon>
        <taxon>Genisteae</taxon>
        <taxon>Lupinus</taxon>
    </lineage>
</organism>
<reference evidence="3" key="1">
    <citation type="journal article" date="2020" name="Nat. Commun.">
        <title>Genome sequence of the cluster root forming white lupin.</title>
        <authorList>
            <person name="Hufnagel B."/>
            <person name="Marques A."/>
            <person name="Soriano A."/>
            <person name="Marques L."/>
            <person name="Divol F."/>
            <person name="Doumas P."/>
            <person name="Sallet E."/>
            <person name="Mancinotti D."/>
            <person name="Carrere S."/>
            <person name="Marande W."/>
            <person name="Arribat S."/>
            <person name="Keller J."/>
            <person name="Huneau C."/>
            <person name="Blein T."/>
            <person name="Aime D."/>
            <person name="Laguerre M."/>
            <person name="Taylor J."/>
            <person name="Schubert V."/>
            <person name="Nelson M."/>
            <person name="Geu-Flores F."/>
            <person name="Crespi M."/>
            <person name="Gallardo-Guerrero K."/>
            <person name="Delaux P.-M."/>
            <person name="Salse J."/>
            <person name="Berges H."/>
            <person name="Guyot R."/>
            <person name="Gouzy J."/>
            <person name="Peret B."/>
        </authorList>
    </citation>
    <scope>NUCLEOTIDE SEQUENCE [LARGE SCALE GENOMIC DNA]</scope>
    <source>
        <strain evidence="3">cv. Amiga</strain>
    </source>
</reference>
<sequence>MLPLILLGLLRFLLGVPTIHIRVTNVTTILIRVTEKRLCCCDCTMNLKFSHSYLMHRDQTNPKKFPS</sequence>
<evidence type="ECO:0000313" key="3">
    <source>
        <dbReference type="Proteomes" id="UP000447434"/>
    </source>
</evidence>
<keyword evidence="3" id="KW-1185">Reference proteome</keyword>
<proteinExistence type="predicted"/>
<gene>
    <name evidence="2" type="ORF">Lalb_Chr09g0334021</name>
</gene>
<feature type="signal peptide" evidence="1">
    <location>
        <begin position="1"/>
        <end position="15"/>
    </location>
</feature>
<dbReference type="Proteomes" id="UP000447434">
    <property type="component" value="Chromosome 9"/>
</dbReference>
<dbReference type="EMBL" id="WOCE01000009">
    <property type="protein sequence ID" value="KAE9607802.1"/>
    <property type="molecule type" value="Genomic_DNA"/>
</dbReference>
<name>A0A6A4Q293_LUPAL</name>
<accession>A0A6A4Q293</accession>
<feature type="chain" id="PRO_5025444603" description="Secreted protein" evidence="1">
    <location>
        <begin position="16"/>
        <end position="67"/>
    </location>
</feature>
<dbReference type="AlphaFoldDB" id="A0A6A4Q293"/>
<keyword evidence="1" id="KW-0732">Signal</keyword>
<protein>
    <recommendedName>
        <fullName evidence="4">Secreted protein</fullName>
    </recommendedName>
</protein>
<evidence type="ECO:0000256" key="1">
    <source>
        <dbReference type="SAM" id="SignalP"/>
    </source>
</evidence>
<comment type="caution">
    <text evidence="2">The sequence shown here is derived from an EMBL/GenBank/DDBJ whole genome shotgun (WGS) entry which is preliminary data.</text>
</comment>